<evidence type="ECO:0000313" key="3">
    <source>
        <dbReference type="Proteomes" id="UP000053577"/>
    </source>
</evidence>
<accession>A0A0V8M421</accession>
<keyword evidence="1" id="KW-1133">Transmembrane helix</keyword>
<organism evidence="2 3">
    <name type="scientific">Dehalococcoides mccartyi</name>
    <dbReference type="NCBI Taxonomy" id="61435"/>
    <lineage>
        <taxon>Bacteria</taxon>
        <taxon>Bacillati</taxon>
        <taxon>Chloroflexota</taxon>
        <taxon>Dehalococcoidia</taxon>
        <taxon>Dehalococcoidales</taxon>
        <taxon>Dehalococcoidaceae</taxon>
        <taxon>Dehalococcoides</taxon>
    </lineage>
</organism>
<dbReference type="Proteomes" id="UP000053577">
    <property type="component" value="Unassembled WGS sequence"/>
</dbReference>
<feature type="transmembrane region" description="Helical" evidence="1">
    <location>
        <begin position="6"/>
        <end position="37"/>
    </location>
</feature>
<keyword evidence="1" id="KW-0472">Membrane</keyword>
<dbReference type="EMBL" id="JGYD01000011">
    <property type="protein sequence ID" value="KSV18504.1"/>
    <property type="molecule type" value="Genomic_DNA"/>
</dbReference>
<dbReference type="PATRIC" id="fig|61435.5.peg.696"/>
<keyword evidence="1" id="KW-0812">Transmembrane</keyword>
<evidence type="ECO:0000313" key="2">
    <source>
        <dbReference type="EMBL" id="KSV18504.1"/>
    </source>
</evidence>
<feature type="transmembrane region" description="Helical" evidence="1">
    <location>
        <begin position="49"/>
        <end position="70"/>
    </location>
</feature>
<evidence type="ECO:0000256" key="1">
    <source>
        <dbReference type="SAM" id="Phobius"/>
    </source>
</evidence>
<protein>
    <submittedName>
        <fullName evidence="2">Uncharacterized protein</fullName>
    </submittedName>
</protein>
<reference evidence="2 3" key="1">
    <citation type="journal article" date="2015" name="Sci. Rep.">
        <title>A comparative genomics and reductive dehalogenase gene transcription study of two chloroethene-respiring bacteria, Dehalococcoides mccartyi strains MB and 11a.</title>
        <authorList>
            <person name="Low A."/>
            <person name="Shen Z."/>
            <person name="Cheng D."/>
            <person name="Rogers M.J."/>
            <person name="Lee P.K."/>
            <person name="He J."/>
        </authorList>
    </citation>
    <scope>NUCLEOTIDE SEQUENCE [LARGE SCALE GENOMIC DNA]</scope>
    <source>
        <strain evidence="2 3">MB</strain>
    </source>
</reference>
<name>A0A0V8M421_9CHLR</name>
<proteinExistence type="predicted"/>
<sequence>MIDIGLIITLVVFAVLFIGAILARGSWLLLSACGFLLMSLLPNEAIPQFAKIGIAVGMAWCFVWAMMILIRGEDNA</sequence>
<gene>
    <name evidence="2" type="ORF">DA01_03470</name>
</gene>
<dbReference type="RefSeq" id="WP_046960742.1">
    <property type="nucleotide sequence ID" value="NZ_CP080651.1"/>
</dbReference>
<dbReference type="AlphaFoldDB" id="A0A0V8M421"/>
<comment type="caution">
    <text evidence="2">The sequence shown here is derived from an EMBL/GenBank/DDBJ whole genome shotgun (WGS) entry which is preliminary data.</text>
</comment>